<feature type="region of interest" description="Disordered" evidence="1">
    <location>
        <begin position="1"/>
        <end position="56"/>
    </location>
</feature>
<proteinExistence type="predicted"/>
<evidence type="ECO:0000313" key="3">
    <source>
        <dbReference type="Proteomes" id="UP000256709"/>
    </source>
</evidence>
<dbReference type="EMBL" id="NBXA01000001">
    <property type="protein sequence ID" value="RFA17258.1"/>
    <property type="molecule type" value="Genomic_DNA"/>
</dbReference>
<reference evidence="2 3" key="1">
    <citation type="submission" date="2017-04" db="EMBL/GenBank/DDBJ databases">
        <title>Comparative genome analysis of Subtercola boreus.</title>
        <authorList>
            <person name="Cho Y.-J."/>
            <person name="Cho A."/>
            <person name="Kim O.-S."/>
            <person name="Lee J.-I."/>
        </authorList>
    </citation>
    <scope>NUCLEOTIDE SEQUENCE [LARGE SCALE GENOMIC DNA]</scope>
    <source>
        <strain evidence="2 3">P27444</strain>
    </source>
</reference>
<organism evidence="2 3">
    <name type="scientific">Subtercola boreus</name>
    <dbReference type="NCBI Taxonomy" id="120213"/>
    <lineage>
        <taxon>Bacteria</taxon>
        <taxon>Bacillati</taxon>
        <taxon>Actinomycetota</taxon>
        <taxon>Actinomycetes</taxon>
        <taxon>Micrococcales</taxon>
        <taxon>Microbacteriaceae</taxon>
        <taxon>Subtercola</taxon>
    </lineage>
</organism>
<name>A0A3E0W7B1_9MICO</name>
<accession>A0A3E0W7B1</accession>
<dbReference type="Proteomes" id="UP000256709">
    <property type="component" value="Unassembled WGS sequence"/>
</dbReference>
<dbReference type="AlphaFoldDB" id="A0A3E0W7B1"/>
<evidence type="ECO:0000313" key="2">
    <source>
        <dbReference type="EMBL" id="RFA17258.1"/>
    </source>
</evidence>
<feature type="compositionally biased region" description="Pro residues" evidence="1">
    <location>
        <begin position="38"/>
        <end position="54"/>
    </location>
</feature>
<protein>
    <submittedName>
        <fullName evidence="2">Uncharacterized protein</fullName>
    </submittedName>
</protein>
<evidence type="ECO:0000256" key="1">
    <source>
        <dbReference type="SAM" id="MobiDB-lite"/>
    </source>
</evidence>
<gene>
    <name evidence="2" type="ORF">B7R21_00530</name>
</gene>
<comment type="caution">
    <text evidence="2">The sequence shown here is derived from an EMBL/GenBank/DDBJ whole genome shotgun (WGS) entry which is preliminary data.</text>
</comment>
<sequence length="139" mass="14511">MVPHEILSGVMRMPPGSVAEGVPDPGPEPGAEPDPEPVPEPPPAPPAPPAPPTPSVEAAFCSSAFRNRSALPAESARIADFRLAVCEPFQSLRKPWASGPCQACAALTFVVRVDVRPARRVAAVSNCCARVRRDATSAP</sequence>